<dbReference type="Pfam" id="PF15463">
    <property type="entry name" value="ECM11"/>
    <property type="match status" value="1"/>
</dbReference>
<feature type="compositionally biased region" description="Basic residues" evidence="1">
    <location>
        <begin position="46"/>
        <end position="56"/>
    </location>
</feature>
<evidence type="ECO:0000313" key="4">
    <source>
        <dbReference type="Proteomes" id="UP000803884"/>
    </source>
</evidence>
<dbReference type="GO" id="GO:0070860">
    <property type="term" value="C:RNA polymerase I core factor complex"/>
    <property type="evidence" value="ECO:0007669"/>
    <property type="project" value="TreeGrafter"/>
</dbReference>
<organism evidence="3 4">
    <name type="scientific">Cladosporium halotolerans</name>
    <dbReference type="NCBI Taxonomy" id="1052096"/>
    <lineage>
        <taxon>Eukaryota</taxon>
        <taxon>Fungi</taxon>
        <taxon>Dikarya</taxon>
        <taxon>Ascomycota</taxon>
        <taxon>Pezizomycotina</taxon>
        <taxon>Dothideomycetes</taxon>
        <taxon>Dothideomycetidae</taxon>
        <taxon>Cladosporiales</taxon>
        <taxon>Cladosporiaceae</taxon>
        <taxon>Cladosporium</taxon>
    </lineage>
</organism>
<feature type="compositionally biased region" description="Polar residues" evidence="1">
    <location>
        <begin position="11"/>
        <end position="25"/>
    </location>
</feature>
<accession>A0AB34KCJ8</accession>
<dbReference type="InterPro" id="IPR053029">
    <property type="entry name" value="RNA_pol_I-specific_init_factor"/>
</dbReference>
<sequence>MAPKSMHSFVANRNASQEPRPNSTAADLDDLKTVVPSLGTKDDKKHRSKHKGHNGRITRSYESISSRSTASSADAVSTTASTSRPNNGGSTPHHHLPDRPNFHEDHPSAAFGGTEYSETVEGSEAELPHYPVSTAVTHPTPELKFRAMLDLSRKKTAGPTIAETQIKGDSYPPTSLGIPSVSDHGERLDGRLPGGQDQVPIRVFGRPVFHSGPRKTYAPTSLAAEHQASGNLPQESFAVPSGQPKNVNPLASDPAGPDYDAAAGFSFAPAPAKKDVTIQAPHAQRSSNAQRPVTAIEKMPAPQRSIEPEERTQPYSRDEAKHVAETNGLHGQQSGRRQAMAEPTTSLYQRGRSPAHQSLNEQAPVSHTYMEQDSNVQFDQHSHNESKLDYEPPELYGKELHALQTATFDQPPDAQPFTHADVSDNASLVEKVERVAAMEPGTQVNFFASLDIDEWEEAGDWFLDQFGDTLKKLKQVRREKRKAALAFEREIEEREAVLHKKRFITQEALDGMKTSGVAVLQGTPRKGR</sequence>
<dbReference type="PANTHER" id="PTHR28244">
    <property type="entry name" value="RNA POLYMERASE I-SPECIFIC TRANSCRIPTION INITIATION FACTOR RRN11"/>
    <property type="match status" value="1"/>
</dbReference>
<feature type="domain" description="Extracellular mutant protein 11 C-terminal" evidence="2">
    <location>
        <begin position="389"/>
        <end position="520"/>
    </location>
</feature>
<dbReference type="RefSeq" id="XP_069225955.1">
    <property type="nucleotide sequence ID" value="XM_069377250.1"/>
</dbReference>
<dbReference type="GO" id="GO:0017025">
    <property type="term" value="F:TBP-class protein binding"/>
    <property type="evidence" value="ECO:0007669"/>
    <property type="project" value="TreeGrafter"/>
</dbReference>
<dbReference type="GeneID" id="96010088"/>
<feature type="region of interest" description="Disordered" evidence="1">
    <location>
        <begin position="1"/>
        <end position="124"/>
    </location>
</feature>
<comment type="caution">
    <text evidence="3">The sequence shown here is derived from an EMBL/GenBank/DDBJ whole genome shotgun (WGS) entry which is preliminary data.</text>
</comment>
<protein>
    <recommendedName>
        <fullName evidence="2">Extracellular mutant protein 11 C-terminal domain-containing protein</fullName>
    </recommendedName>
</protein>
<dbReference type="PANTHER" id="PTHR28244:SF3">
    <property type="entry name" value="EXTRACELLULAR MUTANT PROTEIN 11 C-TERMINAL DOMAIN-CONTAINING PROTEIN"/>
    <property type="match status" value="1"/>
</dbReference>
<dbReference type="EMBL" id="JAAQHG020000043">
    <property type="protein sequence ID" value="KAL1582848.1"/>
    <property type="molecule type" value="Genomic_DNA"/>
</dbReference>
<reference evidence="3 4" key="1">
    <citation type="journal article" date="2020" name="Microbiol. Resour. Announc.">
        <title>Draft Genome Sequence of a Cladosporium Species Isolated from the Mesophotic Ascidian Didemnum maculosum.</title>
        <authorList>
            <person name="Gioti A."/>
            <person name="Siaperas R."/>
            <person name="Nikolaivits E."/>
            <person name="Le Goff G."/>
            <person name="Ouazzani J."/>
            <person name="Kotoulas G."/>
            <person name="Topakas E."/>
        </authorList>
    </citation>
    <scope>NUCLEOTIDE SEQUENCE [LARGE SCALE GENOMIC DNA]</scope>
    <source>
        <strain evidence="3 4">TM138-S3</strain>
    </source>
</reference>
<keyword evidence="4" id="KW-1185">Reference proteome</keyword>
<gene>
    <name evidence="3" type="ORF">WHR41_08646</name>
</gene>
<evidence type="ECO:0000259" key="2">
    <source>
        <dbReference type="Pfam" id="PF15463"/>
    </source>
</evidence>
<feature type="compositionally biased region" description="Low complexity" evidence="1">
    <location>
        <begin position="57"/>
        <end position="84"/>
    </location>
</feature>
<feature type="compositionally biased region" description="Low complexity" evidence="1">
    <location>
        <begin position="251"/>
        <end position="271"/>
    </location>
</feature>
<name>A0AB34KCJ8_9PEZI</name>
<dbReference type="InterPro" id="IPR029178">
    <property type="entry name" value="Ecm11_C"/>
</dbReference>
<evidence type="ECO:0000256" key="1">
    <source>
        <dbReference type="SAM" id="MobiDB-lite"/>
    </source>
</evidence>
<feature type="compositionally biased region" description="Basic and acidic residues" evidence="1">
    <location>
        <begin position="95"/>
        <end position="107"/>
    </location>
</feature>
<feature type="compositionally biased region" description="Basic and acidic residues" evidence="1">
    <location>
        <begin position="306"/>
        <end position="324"/>
    </location>
</feature>
<dbReference type="AlphaFoldDB" id="A0AB34KCJ8"/>
<proteinExistence type="predicted"/>
<evidence type="ECO:0000313" key="3">
    <source>
        <dbReference type="EMBL" id="KAL1582848.1"/>
    </source>
</evidence>
<dbReference type="GO" id="GO:0042790">
    <property type="term" value="P:nucleolar large rRNA transcription by RNA polymerase I"/>
    <property type="evidence" value="ECO:0007669"/>
    <property type="project" value="TreeGrafter"/>
</dbReference>
<dbReference type="Proteomes" id="UP000803884">
    <property type="component" value="Unassembled WGS sequence"/>
</dbReference>
<dbReference type="GO" id="GO:0001164">
    <property type="term" value="F:RNA polymerase I core promoter sequence-specific DNA binding"/>
    <property type="evidence" value="ECO:0007669"/>
    <property type="project" value="TreeGrafter"/>
</dbReference>
<feature type="region of interest" description="Disordered" evidence="1">
    <location>
        <begin position="210"/>
        <end position="359"/>
    </location>
</feature>